<dbReference type="Proteomes" id="UP001644719">
    <property type="component" value="Unassembled WGS sequence"/>
</dbReference>
<keyword evidence="4 7" id="KW-0812">Transmembrane</keyword>
<dbReference type="PROSITE" id="PS50928">
    <property type="entry name" value="ABC_TM1"/>
    <property type="match status" value="1"/>
</dbReference>
<feature type="transmembrane region" description="Helical" evidence="7">
    <location>
        <begin position="114"/>
        <end position="131"/>
    </location>
</feature>
<evidence type="ECO:0000256" key="3">
    <source>
        <dbReference type="ARBA" id="ARBA00022475"/>
    </source>
</evidence>
<evidence type="ECO:0000259" key="8">
    <source>
        <dbReference type="PROSITE" id="PS50928"/>
    </source>
</evidence>
<evidence type="ECO:0000256" key="2">
    <source>
        <dbReference type="ARBA" id="ARBA00022448"/>
    </source>
</evidence>
<evidence type="ECO:0000256" key="4">
    <source>
        <dbReference type="ARBA" id="ARBA00022692"/>
    </source>
</evidence>
<dbReference type="EMBL" id="JAAITS010000062">
    <property type="protein sequence ID" value="NSG87150.1"/>
    <property type="molecule type" value="Genomic_DNA"/>
</dbReference>
<keyword evidence="3" id="KW-1003">Cell membrane</keyword>
<dbReference type="SUPFAM" id="SSF161098">
    <property type="entry name" value="MetI-like"/>
    <property type="match status" value="1"/>
</dbReference>
<proteinExistence type="inferred from homology"/>
<feature type="transmembrane region" description="Helical" evidence="7">
    <location>
        <begin position="85"/>
        <end position="107"/>
    </location>
</feature>
<gene>
    <name evidence="9" type="ORF">G5B17_17465</name>
</gene>
<organism evidence="9 10">
    <name type="scientific">Blautia faecis</name>
    <dbReference type="NCBI Taxonomy" id="871665"/>
    <lineage>
        <taxon>Bacteria</taxon>
        <taxon>Bacillati</taxon>
        <taxon>Bacillota</taxon>
        <taxon>Clostridia</taxon>
        <taxon>Lachnospirales</taxon>
        <taxon>Lachnospiraceae</taxon>
        <taxon>Blautia</taxon>
    </lineage>
</organism>
<dbReference type="InterPro" id="IPR051393">
    <property type="entry name" value="ABC_transporter_permease"/>
</dbReference>
<dbReference type="InterPro" id="IPR000515">
    <property type="entry name" value="MetI-like"/>
</dbReference>
<dbReference type="PANTHER" id="PTHR30193:SF37">
    <property type="entry name" value="INNER MEMBRANE ABC TRANSPORTER PERMEASE PROTEIN YCJO"/>
    <property type="match status" value="1"/>
</dbReference>
<feature type="transmembrane region" description="Helical" evidence="7">
    <location>
        <begin position="271"/>
        <end position="293"/>
    </location>
</feature>
<keyword evidence="6 7" id="KW-0472">Membrane</keyword>
<sequence>MKANKKNKIKVTSRAGRKEERTAYLCLIPAFLGVSLISYLPTLAVFVLSVFKWNGLSSPEFVGLENFQRIFTKDIYFADSIKATILYALLAVVGAIIYSLLVALLLNMKIWGRTLFRSVFFIPYLLPAIGVYKGWQWLYEGNFGLFNFVLRMVGLKPQRFLDSPSQVVPSLVVIAIWTSGNLIVVFLAGLQNVPRVYMEAAEIDGANAWQRFWNVTIPSISPIIFYNVLTALITHLQVINPALALTDGGPGKKSMFMSYVIYLYAFKKNKLGYAAAYSVIFFILVGIFTAVLFKTQKEQIFGEGE</sequence>
<comment type="caution">
    <text evidence="9">The sequence shown here is derived from an EMBL/GenBank/DDBJ whole genome shotgun (WGS) entry which is preliminary data.</text>
</comment>
<evidence type="ECO:0000256" key="1">
    <source>
        <dbReference type="ARBA" id="ARBA00004651"/>
    </source>
</evidence>
<accession>A0ABX2HDB9</accession>
<dbReference type="RefSeq" id="WP_118582639.1">
    <property type="nucleotide sequence ID" value="NZ_JAAINN010000059.1"/>
</dbReference>
<dbReference type="GeneID" id="69515300"/>
<keyword evidence="10" id="KW-1185">Reference proteome</keyword>
<dbReference type="Gene3D" id="1.10.3720.10">
    <property type="entry name" value="MetI-like"/>
    <property type="match status" value="1"/>
</dbReference>
<keyword evidence="5 7" id="KW-1133">Transmembrane helix</keyword>
<reference evidence="9 10" key="1">
    <citation type="journal article" date="2020" name="Cell Host Microbe">
        <title>Functional and Genomic Variation between Human-Derived Isolates of Lachnospiraceae Reveals Inter- and Intra-Species Diversity.</title>
        <authorList>
            <person name="Sorbara M.T."/>
            <person name="Littmann E.R."/>
            <person name="Fontana E."/>
            <person name="Moody T.U."/>
            <person name="Kohout C.E."/>
            <person name="Gjonbalaj M."/>
            <person name="Eaton V."/>
            <person name="Seok R."/>
            <person name="Leiner I.M."/>
            <person name="Pamer E.G."/>
        </authorList>
    </citation>
    <scope>NUCLEOTIDE SEQUENCE [LARGE SCALE GENOMIC DNA]</scope>
    <source>
        <strain evidence="9 10">MSK.17.74</strain>
    </source>
</reference>
<evidence type="ECO:0000256" key="6">
    <source>
        <dbReference type="ARBA" id="ARBA00023136"/>
    </source>
</evidence>
<dbReference type="PANTHER" id="PTHR30193">
    <property type="entry name" value="ABC TRANSPORTER PERMEASE PROTEIN"/>
    <property type="match status" value="1"/>
</dbReference>
<protein>
    <submittedName>
        <fullName evidence="9">Sugar ABC transporter permease</fullName>
    </submittedName>
</protein>
<feature type="domain" description="ABC transmembrane type-1" evidence="8">
    <location>
        <begin position="81"/>
        <end position="292"/>
    </location>
</feature>
<evidence type="ECO:0000256" key="7">
    <source>
        <dbReference type="RuleBase" id="RU363032"/>
    </source>
</evidence>
<evidence type="ECO:0000313" key="9">
    <source>
        <dbReference type="EMBL" id="NSG87150.1"/>
    </source>
</evidence>
<comment type="similarity">
    <text evidence="7">Belongs to the binding-protein-dependent transport system permease family.</text>
</comment>
<comment type="subcellular location">
    <subcellularLocation>
        <location evidence="1 7">Cell membrane</location>
        <topology evidence="1 7">Multi-pass membrane protein</topology>
    </subcellularLocation>
</comment>
<feature type="transmembrane region" description="Helical" evidence="7">
    <location>
        <begin position="167"/>
        <end position="190"/>
    </location>
</feature>
<dbReference type="Pfam" id="PF00528">
    <property type="entry name" value="BPD_transp_1"/>
    <property type="match status" value="1"/>
</dbReference>
<name>A0ABX2HDB9_9FIRM</name>
<evidence type="ECO:0000313" key="10">
    <source>
        <dbReference type="Proteomes" id="UP001644719"/>
    </source>
</evidence>
<dbReference type="CDD" id="cd06261">
    <property type="entry name" value="TM_PBP2"/>
    <property type="match status" value="1"/>
</dbReference>
<evidence type="ECO:0000256" key="5">
    <source>
        <dbReference type="ARBA" id="ARBA00022989"/>
    </source>
</evidence>
<dbReference type="InterPro" id="IPR035906">
    <property type="entry name" value="MetI-like_sf"/>
</dbReference>
<feature type="transmembrane region" description="Helical" evidence="7">
    <location>
        <begin position="21"/>
        <end position="51"/>
    </location>
</feature>
<keyword evidence="2 7" id="KW-0813">Transport</keyword>